<dbReference type="Gene3D" id="3.30.530.20">
    <property type="match status" value="1"/>
</dbReference>
<dbReference type="Pfam" id="PF10604">
    <property type="entry name" value="Polyketide_cyc2"/>
    <property type="match status" value="1"/>
</dbReference>
<reference evidence="1 2" key="1">
    <citation type="submission" date="2018-06" db="EMBL/GenBank/DDBJ databases">
        <authorList>
            <consortium name="Pathogen Informatics"/>
            <person name="Doyle S."/>
        </authorList>
    </citation>
    <scope>NUCLEOTIDE SEQUENCE [LARGE SCALE GENOMIC DNA]</scope>
    <source>
        <strain evidence="1 2">NCTC10821</strain>
    </source>
</reference>
<evidence type="ECO:0000313" key="2">
    <source>
        <dbReference type="Proteomes" id="UP000254978"/>
    </source>
</evidence>
<keyword evidence="2" id="KW-1185">Reference proteome</keyword>
<dbReference type="EMBL" id="UGQT01000001">
    <property type="protein sequence ID" value="STZ61200.1"/>
    <property type="molecule type" value="Genomic_DNA"/>
</dbReference>
<dbReference type="OrthoDB" id="4545830at2"/>
<protein>
    <submittedName>
        <fullName evidence="1">Polyketide cyclase / dehydrase and lipid transport</fullName>
    </submittedName>
</protein>
<dbReference type="InterPro" id="IPR019587">
    <property type="entry name" value="Polyketide_cyclase/dehydratase"/>
</dbReference>
<proteinExistence type="predicted"/>
<dbReference type="SUPFAM" id="SSF55961">
    <property type="entry name" value="Bet v1-like"/>
    <property type="match status" value="1"/>
</dbReference>
<accession>A0A378TKL4</accession>
<name>A0A378TKL4_9MYCO</name>
<gene>
    <name evidence="1" type="ORF">NCTC10821_04749</name>
</gene>
<dbReference type="Proteomes" id="UP000254978">
    <property type="component" value="Unassembled WGS sequence"/>
</dbReference>
<dbReference type="InterPro" id="IPR023393">
    <property type="entry name" value="START-like_dom_sf"/>
</dbReference>
<dbReference type="AlphaFoldDB" id="A0A378TKL4"/>
<sequence length="145" mass="16114">MVTVRVERTIAAPPEPVFAWLADPANLVSAPLILRARWAPSSPEPGLGARREAIAVGMWLREEITTYDPPRSYSYRIIRSFPLFDHEDGTLTLEPTRSGTWVCWSTTYRHPLFFGGKALEALTSRLLPGNFRAILDSCARATAAS</sequence>
<dbReference type="RefSeq" id="WP_115280195.1">
    <property type="nucleotide sequence ID" value="NZ_AP022600.1"/>
</dbReference>
<dbReference type="CDD" id="cd07821">
    <property type="entry name" value="PYR_PYL_RCAR_like"/>
    <property type="match status" value="1"/>
</dbReference>
<evidence type="ECO:0000313" key="1">
    <source>
        <dbReference type="EMBL" id="STZ61200.1"/>
    </source>
</evidence>
<organism evidence="1 2">
    <name type="scientific">Mycolicibacterium tokaiense</name>
    <dbReference type="NCBI Taxonomy" id="39695"/>
    <lineage>
        <taxon>Bacteria</taxon>
        <taxon>Bacillati</taxon>
        <taxon>Actinomycetota</taxon>
        <taxon>Actinomycetes</taxon>
        <taxon>Mycobacteriales</taxon>
        <taxon>Mycobacteriaceae</taxon>
        <taxon>Mycolicibacterium</taxon>
    </lineage>
</organism>